<accession>A0AA38R6S5</accession>
<keyword evidence="2" id="KW-0732">Signal</keyword>
<reference evidence="3" key="1">
    <citation type="submission" date="2022-07" db="EMBL/GenBank/DDBJ databases">
        <title>Fungi with potential for degradation of polypropylene.</title>
        <authorList>
            <person name="Gostincar C."/>
        </authorList>
    </citation>
    <scope>NUCLEOTIDE SEQUENCE</scope>
    <source>
        <strain evidence="3">EXF-13308</strain>
    </source>
</reference>
<dbReference type="AlphaFoldDB" id="A0AA38R6S5"/>
<feature type="signal peptide" evidence="2">
    <location>
        <begin position="1"/>
        <end position="24"/>
    </location>
</feature>
<dbReference type="EMBL" id="JANBVO010000037">
    <property type="protein sequence ID" value="KAJ9136887.1"/>
    <property type="molecule type" value="Genomic_DNA"/>
</dbReference>
<keyword evidence="4" id="KW-1185">Reference proteome</keyword>
<evidence type="ECO:0000313" key="4">
    <source>
        <dbReference type="Proteomes" id="UP001174694"/>
    </source>
</evidence>
<evidence type="ECO:0000313" key="3">
    <source>
        <dbReference type="EMBL" id="KAJ9136887.1"/>
    </source>
</evidence>
<feature type="region of interest" description="Disordered" evidence="1">
    <location>
        <begin position="283"/>
        <end position="304"/>
    </location>
</feature>
<name>A0AA38R6S5_9PEZI</name>
<proteinExistence type="predicted"/>
<sequence length="332" mass="34462">MVLLRKVVASALSAVLWHLAPARAQDRPNTTTPCDFYAEKIGGNNTAANQKLAMALVLHSALLGPYSKYNSVPVPDFTGALVPTTFKGEYVDLRGYFNGGFASTNTGGDHGESVSFWDDGGIAVALQTEPGNGNPNANQDRFYNHVYSYFGTFLGCSDIGSTELPAYAGKASMYEVHKYMDLNAAEMGFFIDQATRGLLSIGFTSADAQFVNTTLDKTFNKRCAPAAPVVPADAGPQLQAICVAADCALSPNDTCSAYETAVAPAVANATLIGNYTKGSNGSTSVNASATTSSTGSVPSVTGSSGTEKTAVGWLLELGFTAAGVILLASGLL</sequence>
<protein>
    <submittedName>
        <fullName evidence="3">Uncharacterized protein</fullName>
    </submittedName>
</protein>
<evidence type="ECO:0000256" key="1">
    <source>
        <dbReference type="SAM" id="MobiDB-lite"/>
    </source>
</evidence>
<dbReference type="Proteomes" id="UP001174694">
    <property type="component" value="Unassembled WGS sequence"/>
</dbReference>
<evidence type="ECO:0000256" key="2">
    <source>
        <dbReference type="SAM" id="SignalP"/>
    </source>
</evidence>
<comment type="caution">
    <text evidence="3">The sequence shown here is derived from an EMBL/GenBank/DDBJ whole genome shotgun (WGS) entry which is preliminary data.</text>
</comment>
<feature type="chain" id="PRO_5041384539" evidence="2">
    <location>
        <begin position="25"/>
        <end position="332"/>
    </location>
</feature>
<gene>
    <name evidence="3" type="ORF">NKR23_g9480</name>
</gene>
<organism evidence="3 4">
    <name type="scientific">Pleurostoma richardsiae</name>
    <dbReference type="NCBI Taxonomy" id="41990"/>
    <lineage>
        <taxon>Eukaryota</taxon>
        <taxon>Fungi</taxon>
        <taxon>Dikarya</taxon>
        <taxon>Ascomycota</taxon>
        <taxon>Pezizomycotina</taxon>
        <taxon>Sordariomycetes</taxon>
        <taxon>Sordariomycetidae</taxon>
        <taxon>Calosphaeriales</taxon>
        <taxon>Pleurostomataceae</taxon>
        <taxon>Pleurostoma</taxon>
    </lineage>
</organism>